<protein>
    <submittedName>
        <fullName evidence="1">Ferredoxin</fullName>
    </submittedName>
</protein>
<reference evidence="1 2" key="1">
    <citation type="journal article" date="2016" name="Front. Microbiol.">
        <title>Single-Cell (Meta-)Genomics of a Dimorphic Candidatus Thiomargarita nelsonii Reveals Genomic Plasticity.</title>
        <authorList>
            <person name="Flood B.E."/>
            <person name="Fliss P."/>
            <person name="Jones D.S."/>
            <person name="Dick G.J."/>
            <person name="Jain S."/>
            <person name="Kaster A.K."/>
            <person name="Winkel M."/>
            <person name="Mussmann M."/>
            <person name="Bailey J."/>
        </authorList>
    </citation>
    <scope>NUCLEOTIDE SEQUENCE [LARGE SCALE GENOMIC DNA]</scope>
    <source>
        <strain evidence="1">Hydrate Ridge</strain>
    </source>
</reference>
<proteinExistence type="predicted"/>
<dbReference type="AlphaFoldDB" id="A0A0A6PFA5"/>
<organism evidence="1 2">
    <name type="scientific">Candidatus Thiomargarita nelsonii</name>
    <dbReference type="NCBI Taxonomy" id="1003181"/>
    <lineage>
        <taxon>Bacteria</taxon>
        <taxon>Pseudomonadati</taxon>
        <taxon>Pseudomonadota</taxon>
        <taxon>Gammaproteobacteria</taxon>
        <taxon>Thiotrichales</taxon>
        <taxon>Thiotrichaceae</taxon>
        <taxon>Thiomargarita</taxon>
    </lineage>
</organism>
<evidence type="ECO:0000313" key="2">
    <source>
        <dbReference type="Proteomes" id="UP000030428"/>
    </source>
</evidence>
<gene>
    <name evidence="1" type="ORF">PN36_09885</name>
</gene>
<sequence length="61" mass="6970">MEPRHDMGTGGNCICPKCETLMEHRRGIPCQDEKCPKCGAKMLREGSYHHELLMAKRAKKK</sequence>
<name>A0A0A6PFA5_9GAMM</name>
<accession>A0A0A6PFA5</accession>
<dbReference type="Proteomes" id="UP000030428">
    <property type="component" value="Unassembled WGS sequence"/>
</dbReference>
<keyword evidence="2" id="KW-1185">Reference proteome</keyword>
<evidence type="ECO:0000313" key="1">
    <source>
        <dbReference type="EMBL" id="KHD08939.1"/>
    </source>
</evidence>
<comment type="caution">
    <text evidence="1">The sequence shown here is derived from an EMBL/GenBank/DDBJ whole genome shotgun (WGS) entry which is preliminary data.</text>
</comment>
<dbReference type="EMBL" id="JSZA02000030">
    <property type="protein sequence ID" value="KHD08939.1"/>
    <property type="molecule type" value="Genomic_DNA"/>
</dbReference>